<keyword evidence="1" id="KW-0472">Membrane</keyword>
<feature type="transmembrane region" description="Helical" evidence="1">
    <location>
        <begin position="7"/>
        <end position="27"/>
    </location>
</feature>
<comment type="caution">
    <text evidence="2">The sequence shown here is derived from an EMBL/GenBank/DDBJ whole genome shotgun (WGS) entry which is preliminary data.</text>
</comment>
<sequence length="70" mass="8184">MFYTFRVQIEFLWSVAESVISVIIPTVSNNGRIFFKDSMIFFLLLTIINVFFFLPLFFSCSFRAGRILAT</sequence>
<reference evidence="2 3" key="1">
    <citation type="submission" date="2018-06" db="EMBL/GenBank/DDBJ databases">
        <title>Comparative genomics reveals the genomic features of Rhizophagus irregularis, R. cerebriforme, R. diaphanum and Gigaspora rosea, and their symbiotic lifestyle signature.</title>
        <authorList>
            <person name="Morin E."/>
            <person name="San Clemente H."/>
            <person name="Chen E.C.H."/>
            <person name="De La Providencia I."/>
            <person name="Hainaut M."/>
            <person name="Kuo A."/>
            <person name="Kohler A."/>
            <person name="Murat C."/>
            <person name="Tang N."/>
            <person name="Roy S."/>
            <person name="Loubradou J."/>
            <person name="Henrissat B."/>
            <person name="Grigoriev I.V."/>
            <person name="Corradi N."/>
            <person name="Roux C."/>
            <person name="Martin F.M."/>
        </authorList>
    </citation>
    <scope>NUCLEOTIDE SEQUENCE [LARGE SCALE GENOMIC DNA]</scope>
    <source>
        <strain evidence="2 3">DAOM 194757</strain>
    </source>
</reference>
<gene>
    <name evidence="2" type="ORF">C2G38_2118655</name>
</gene>
<feature type="transmembrane region" description="Helical" evidence="1">
    <location>
        <begin position="39"/>
        <end position="58"/>
    </location>
</feature>
<dbReference type="AlphaFoldDB" id="A0A397U514"/>
<accession>A0A397U514</accession>
<name>A0A397U514_9GLOM</name>
<dbReference type="EMBL" id="QKWP01002001">
    <property type="protein sequence ID" value="RIB05322.1"/>
    <property type="molecule type" value="Genomic_DNA"/>
</dbReference>
<keyword evidence="1" id="KW-0812">Transmembrane</keyword>
<protein>
    <submittedName>
        <fullName evidence="2">Uncharacterized protein</fullName>
    </submittedName>
</protein>
<organism evidence="2 3">
    <name type="scientific">Gigaspora rosea</name>
    <dbReference type="NCBI Taxonomy" id="44941"/>
    <lineage>
        <taxon>Eukaryota</taxon>
        <taxon>Fungi</taxon>
        <taxon>Fungi incertae sedis</taxon>
        <taxon>Mucoromycota</taxon>
        <taxon>Glomeromycotina</taxon>
        <taxon>Glomeromycetes</taxon>
        <taxon>Diversisporales</taxon>
        <taxon>Gigasporaceae</taxon>
        <taxon>Gigaspora</taxon>
    </lineage>
</organism>
<keyword evidence="3" id="KW-1185">Reference proteome</keyword>
<dbReference type="Proteomes" id="UP000266673">
    <property type="component" value="Unassembled WGS sequence"/>
</dbReference>
<keyword evidence="1" id="KW-1133">Transmembrane helix</keyword>
<evidence type="ECO:0000313" key="2">
    <source>
        <dbReference type="EMBL" id="RIB05322.1"/>
    </source>
</evidence>
<proteinExistence type="predicted"/>
<evidence type="ECO:0000256" key="1">
    <source>
        <dbReference type="SAM" id="Phobius"/>
    </source>
</evidence>
<evidence type="ECO:0000313" key="3">
    <source>
        <dbReference type="Proteomes" id="UP000266673"/>
    </source>
</evidence>